<dbReference type="Gene3D" id="3.40.630.30">
    <property type="match status" value="1"/>
</dbReference>
<evidence type="ECO:0000313" key="7">
    <source>
        <dbReference type="EMBL" id="PAU96029.1"/>
    </source>
</evidence>
<dbReference type="EMBL" id="NSJZ01000024">
    <property type="protein sequence ID" value="PAU96029.1"/>
    <property type="molecule type" value="Genomic_DNA"/>
</dbReference>
<evidence type="ECO:0000256" key="6">
    <source>
        <dbReference type="RuleBase" id="RU361135"/>
    </source>
</evidence>
<evidence type="ECO:0000256" key="3">
    <source>
        <dbReference type="ARBA" id="ARBA00022691"/>
    </source>
</evidence>
<dbReference type="Pfam" id="PF00765">
    <property type="entry name" value="Autoind_synth"/>
    <property type="match status" value="1"/>
</dbReference>
<dbReference type="PANTHER" id="PTHR39322">
    <property type="entry name" value="ACYL-HOMOSERINE-LACTONE SYNTHASE"/>
    <property type="match status" value="1"/>
</dbReference>
<sequence>MPLKALCAWKLQRMGSGWSTQAGAVSFLVQRGCLSWRVIVSSIDENSRELGFQVSVIELPRQFEKVNLVQEFMRFRKKVFVDRMAWPLYHMDDVEFEQYDTIDTTYVIAHSDSQVLGGARLKRTDATLGTGRVVYTYMIRDAHLGILPGMPATLCSSPPPIDPNVWELTRLAAVSDPPGVAEEILRESNKHLFAIGATSCLFLGPPAFMRMARRLGWMPEPMGPIVGNDDGRFLAFKCGVLHPCLVAS</sequence>
<keyword evidence="3 6" id="KW-0949">S-adenosyl-L-methionine</keyword>
<dbReference type="EC" id="2.3.1.184" evidence="6"/>
<reference evidence="7 8" key="1">
    <citation type="submission" date="2017-09" db="EMBL/GenBank/DDBJ databases">
        <title>Paracoccus alkalisoli sp. nov., isolated from saline alkaline soil.</title>
        <authorList>
            <person name="Dong X."/>
            <person name="Zhang G."/>
        </authorList>
    </citation>
    <scope>NUCLEOTIDE SEQUENCE [LARGE SCALE GENOMIC DNA]</scope>
    <source>
        <strain evidence="7 8">WN007</strain>
    </source>
</reference>
<keyword evidence="8" id="KW-1185">Reference proteome</keyword>
<comment type="similarity">
    <text evidence="5 6">Belongs to the autoinducer synthase family.</text>
</comment>
<gene>
    <name evidence="7" type="ORF">CK240_15875</name>
</gene>
<dbReference type="Proteomes" id="UP000218023">
    <property type="component" value="Unassembled WGS sequence"/>
</dbReference>
<protein>
    <recommendedName>
        <fullName evidence="6">Acyl-homoserine-lactone synthase</fullName>
        <ecNumber evidence="6">2.3.1.184</ecNumber>
    </recommendedName>
    <alternativeName>
        <fullName evidence="6">Autoinducer synthesis protein</fullName>
    </alternativeName>
</protein>
<keyword evidence="4 5" id="KW-0071">Autoinducer synthesis</keyword>
<dbReference type="OrthoDB" id="6169313at2"/>
<name>A0A2A2GGL3_9RHOB</name>
<evidence type="ECO:0000256" key="2">
    <source>
        <dbReference type="ARBA" id="ARBA00022679"/>
    </source>
</evidence>
<comment type="caution">
    <text evidence="7">The sequence shown here is derived from an EMBL/GenBank/DDBJ whole genome shotgun (WGS) entry which is preliminary data.</text>
</comment>
<organism evidence="7 8">
    <name type="scientific">Paracoccus salipaludis</name>
    <dbReference type="NCBI Taxonomy" id="2032623"/>
    <lineage>
        <taxon>Bacteria</taxon>
        <taxon>Pseudomonadati</taxon>
        <taxon>Pseudomonadota</taxon>
        <taxon>Alphaproteobacteria</taxon>
        <taxon>Rhodobacterales</taxon>
        <taxon>Paracoccaceae</taxon>
        <taxon>Paracoccus</taxon>
    </lineage>
</organism>
<proteinExistence type="inferred from homology"/>
<dbReference type="PANTHER" id="PTHR39322:SF1">
    <property type="entry name" value="ISOVALERYL-HOMOSERINE LACTONE SYNTHASE"/>
    <property type="match status" value="1"/>
</dbReference>
<dbReference type="PROSITE" id="PS51187">
    <property type="entry name" value="AUTOINDUCER_SYNTH_2"/>
    <property type="match status" value="1"/>
</dbReference>
<evidence type="ECO:0000256" key="4">
    <source>
        <dbReference type="ARBA" id="ARBA00022929"/>
    </source>
</evidence>
<dbReference type="InterPro" id="IPR001690">
    <property type="entry name" value="Autoind_synthase"/>
</dbReference>
<dbReference type="InterPro" id="IPR016181">
    <property type="entry name" value="Acyl_CoA_acyltransferase"/>
</dbReference>
<keyword evidence="2 6" id="KW-0808">Transferase</keyword>
<dbReference type="SUPFAM" id="SSF55729">
    <property type="entry name" value="Acyl-CoA N-acyltransferases (Nat)"/>
    <property type="match status" value="1"/>
</dbReference>
<dbReference type="GO" id="GO:0007165">
    <property type="term" value="P:signal transduction"/>
    <property type="evidence" value="ECO:0007669"/>
    <property type="project" value="TreeGrafter"/>
</dbReference>
<dbReference type="GO" id="GO:0061579">
    <property type="term" value="F:N-acyl homoserine lactone synthase activity"/>
    <property type="evidence" value="ECO:0007669"/>
    <property type="project" value="UniProtKB-UniRule"/>
</dbReference>
<evidence type="ECO:0000313" key="8">
    <source>
        <dbReference type="Proteomes" id="UP000218023"/>
    </source>
</evidence>
<comment type="catalytic activity">
    <reaction evidence="6">
        <text>a fatty acyl-[ACP] + S-adenosyl-L-methionine = an N-acyl-L-homoserine lactone + S-methyl-5'-thioadenosine + holo-[ACP] + H(+)</text>
        <dbReference type="Rhea" id="RHEA:10096"/>
        <dbReference type="Rhea" id="RHEA-COMP:9685"/>
        <dbReference type="Rhea" id="RHEA-COMP:14125"/>
        <dbReference type="ChEBI" id="CHEBI:15378"/>
        <dbReference type="ChEBI" id="CHEBI:17509"/>
        <dbReference type="ChEBI" id="CHEBI:55474"/>
        <dbReference type="ChEBI" id="CHEBI:59789"/>
        <dbReference type="ChEBI" id="CHEBI:64479"/>
        <dbReference type="ChEBI" id="CHEBI:138651"/>
        <dbReference type="EC" id="2.3.1.184"/>
    </reaction>
</comment>
<dbReference type="GO" id="GO:0009372">
    <property type="term" value="P:quorum sensing"/>
    <property type="evidence" value="ECO:0007669"/>
    <property type="project" value="UniProtKB-UniRule"/>
</dbReference>
<keyword evidence="1 5" id="KW-0673">Quorum sensing</keyword>
<dbReference type="PRINTS" id="PR01549">
    <property type="entry name" value="AUTOINDCRSYN"/>
</dbReference>
<evidence type="ECO:0000256" key="5">
    <source>
        <dbReference type="PROSITE-ProRule" id="PRU00533"/>
    </source>
</evidence>
<accession>A0A2A2GGL3</accession>
<dbReference type="AlphaFoldDB" id="A0A2A2GGL3"/>
<evidence type="ECO:0000256" key="1">
    <source>
        <dbReference type="ARBA" id="ARBA00022654"/>
    </source>
</evidence>